<evidence type="ECO:0000313" key="11">
    <source>
        <dbReference type="Proteomes" id="UP000007472"/>
    </source>
</evidence>
<dbReference type="PANTHER" id="PTHR42703">
    <property type="entry name" value="NADH DEHYDROGENASE"/>
    <property type="match status" value="1"/>
</dbReference>
<dbReference type="EMBL" id="CP002456">
    <property type="protein sequence ID" value="ADU92347.1"/>
    <property type="molecule type" value="Genomic_DNA"/>
</dbReference>
<comment type="subcellular location">
    <subcellularLocation>
        <location evidence="1">Cell membrane</location>
        <topology evidence="1">Multi-pass membrane protein</topology>
    </subcellularLocation>
    <subcellularLocation>
        <location evidence="7">Membrane</location>
        <topology evidence="7">Multi-pass membrane protein</topology>
    </subcellularLocation>
</comment>
<comment type="similarity">
    <text evidence="2">Belongs to the CPA3 antiporters (TC 2.A.63) subunit D family.</text>
</comment>
<feature type="transmembrane region" description="Helical" evidence="8">
    <location>
        <begin position="172"/>
        <end position="195"/>
    </location>
</feature>
<feature type="transmembrane region" description="Helical" evidence="8">
    <location>
        <begin position="247"/>
        <end position="269"/>
    </location>
</feature>
<organism evidence="10 11">
    <name type="scientific">Taylorella equigenitalis (strain MCE9)</name>
    <dbReference type="NCBI Taxonomy" id="937774"/>
    <lineage>
        <taxon>Bacteria</taxon>
        <taxon>Pseudomonadati</taxon>
        <taxon>Pseudomonadota</taxon>
        <taxon>Betaproteobacteria</taxon>
        <taxon>Burkholderiales</taxon>
        <taxon>Alcaligenaceae</taxon>
        <taxon>Taylorella</taxon>
    </lineage>
</organism>
<evidence type="ECO:0000256" key="8">
    <source>
        <dbReference type="SAM" id="Phobius"/>
    </source>
</evidence>
<evidence type="ECO:0000256" key="1">
    <source>
        <dbReference type="ARBA" id="ARBA00004651"/>
    </source>
</evidence>
<feature type="transmembrane region" description="Helical" evidence="8">
    <location>
        <begin position="142"/>
        <end position="160"/>
    </location>
</feature>
<evidence type="ECO:0000256" key="3">
    <source>
        <dbReference type="ARBA" id="ARBA00022475"/>
    </source>
</evidence>
<dbReference type="KEGG" id="teq:TEQUI_1433"/>
<dbReference type="PRINTS" id="PR01437">
    <property type="entry name" value="NUOXDRDTASE4"/>
</dbReference>
<keyword evidence="3" id="KW-1003">Cell membrane</keyword>
<feature type="transmembrane region" description="Helical" evidence="8">
    <location>
        <begin position="395"/>
        <end position="418"/>
    </location>
</feature>
<accession>A0A654KIQ4</accession>
<dbReference type="AlphaFoldDB" id="A0A654KIQ4"/>
<feature type="transmembrane region" description="Helical" evidence="8">
    <location>
        <begin position="6"/>
        <end position="26"/>
    </location>
</feature>
<feature type="domain" description="NADH:quinone oxidoreductase/Mrp antiporter transmembrane" evidence="9">
    <location>
        <begin position="139"/>
        <end position="443"/>
    </location>
</feature>
<evidence type="ECO:0000256" key="2">
    <source>
        <dbReference type="ARBA" id="ARBA00005346"/>
    </source>
</evidence>
<keyword evidence="5 8" id="KW-1133">Transmembrane helix</keyword>
<feature type="transmembrane region" description="Helical" evidence="8">
    <location>
        <begin position="342"/>
        <end position="362"/>
    </location>
</feature>
<dbReference type="Proteomes" id="UP000007472">
    <property type="component" value="Chromosome"/>
</dbReference>
<evidence type="ECO:0000313" key="10">
    <source>
        <dbReference type="EMBL" id="ADU92347.1"/>
    </source>
</evidence>
<dbReference type="InterPro" id="IPR003918">
    <property type="entry name" value="NADH_UbQ_OxRdtase"/>
</dbReference>
<name>A0A654KIQ4_TAYEM</name>
<feature type="transmembrane region" description="Helical" evidence="8">
    <location>
        <begin position="38"/>
        <end position="58"/>
    </location>
</feature>
<feature type="transmembrane region" description="Helical" evidence="8">
    <location>
        <begin position="117"/>
        <end position="136"/>
    </location>
</feature>
<proteinExistence type="inferred from homology"/>
<feature type="transmembrane region" description="Helical" evidence="8">
    <location>
        <begin position="314"/>
        <end position="336"/>
    </location>
</feature>
<evidence type="ECO:0000256" key="7">
    <source>
        <dbReference type="RuleBase" id="RU000320"/>
    </source>
</evidence>
<evidence type="ECO:0000256" key="5">
    <source>
        <dbReference type="ARBA" id="ARBA00022989"/>
    </source>
</evidence>
<evidence type="ECO:0000259" key="9">
    <source>
        <dbReference type="Pfam" id="PF00361"/>
    </source>
</evidence>
<dbReference type="GO" id="GO:0008137">
    <property type="term" value="F:NADH dehydrogenase (ubiquinone) activity"/>
    <property type="evidence" value="ECO:0007669"/>
    <property type="project" value="InterPro"/>
</dbReference>
<dbReference type="InterPro" id="IPR050586">
    <property type="entry name" value="CPA3_Na-H_Antiporter_D"/>
</dbReference>
<feature type="transmembrane region" description="Helical" evidence="8">
    <location>
        <begin position="450"/>
        <end position="475"/>
    </location>
</feature>
<evidence type="ECO:0000256" key="4">
    <source>
        <dbReference type="ARBA" id="ARBA00022692"/>
    </source>
</evidence>
<dbReference type="GO" id="GO:0042773">
    <property type="term" value="P:ATP synthesis coupled electron transport"/>
    <property type="evidence" value="ECO:0007669"/>
    <property type="project" value="InterPro"/>
</dbReference>
<dbReference type="Pfam" id="PF00361">
    <property type="entry name" value="Proton_antipo_M"/>
    <property type="match status" value="1"/>
</dbReference>
<evidence type="ECO:0000256" key="6">
    <source>
        <dbReference type="ARBA" id="ARBA00023136"/>
    </source>
</evidence>
<feature type="transmembrane region" description="Helical" evidence="8">
    <location>
        <begin position="289"/>
        <end position="307"/>
    </location>
</feature>
<protein>
    <submittedName>
        <fullName evidence="10">Na(+) H(+) antiporter subunit D</fullName>
    </submittedName>
</protein>
<keyword evidence="4 7" id="KW-0812">Transmembrane</keyword>
<dbReference type="PANTHER" id="PTHR42703:SF1">
    <property type="entry name" value="NA(+)_H(+) ANTIPORTER SUBUNIT D1"/>
    <property type="match status" value="1"/>
</dbReference>
<dbReference type="InterPro" id="IPR001750">
    <property type="entry name" value="ND/Mrp_TM"/>
</dbReference>
<feature type="transmembrane region" description="Helical" evidence="8">
    <location>
        <begin position="91"/>
        <end position="110"/>
    </location>
</feature>
<gene>
    <name evidence="10" type="ordered locus">TEQUI_1433</name>
</gene>
<keyword evidence="6 8" id="KW-0472">Membrane</keyword>
<dbReference type="GO" id="GO:0005886">
    <property type="term" value="C:plasma membrane"/>
    <property type="evidence" value="ECO:0007669"/>
    <property type="project" value="UniProtKB-SubCell"/>
</dbReference>
<sequence length="555" mass="60057">MRNSYIFSHLPLLCILIPMFSGALMLWLKEKRRPINKIIAIISTITLLWVSATLMQAVSGKFPESAPNNIYVYLLGNWEAPYGILLVVDRLSALMVLLSSILGLMCLIYATSLWDRAGVHFYPLFSFILMGVNGAFLTGDLFNLFVFFEIFLSASYGLLLHSSNQSRVTSGFQYIVVNLIGSFLLLIGISMIYSVTGTLNIADIALKAGEMTSDYRTLFEVACALLATAFLIKAAAWPLSFWLTNAYSSAVAPVAAFFSIMTKVGIYALLRVGSLLLPTGAPGAFGGQWLYFIGLGTLIYGSLGLLSEKKFSRMVSFCVIISSGTLLTALGMPGVALTGPSLYYLVSSVFAVATAFLLVEIISRTEDTPQNVLNTTLEAFGIDDSDNQSDYSGEVVGVSIPAALAFLGSAFIVCTLIIAGLPPFSGFIAKFALLSQAVSLTSIQSGSAPIYAWFLVGFMIFSGMVTVIVMSRTGIRVFWANKNLNSPKLSIREALPISILIGLCLYITIFVNDVMVYMNATAKSLDNPAEYVEAVFSKKPAKQSSGFYNSEGNPL</sequence>
<dbReference type="NCBIfam" id="NF009309">
    <property type="entry name" value="PRK12666.1"/>
    <property type="match status" value="1"/>
</dbReference>
<feature type="transmembrane region" description="Helical" evidence="8">
    <location>
        <begin position="215"/>
        <end position="235"/>
    </location>
</feature>
<reference evidence="10 11" key="1">
    <citation type="journal article" date="2011" name="J. Bacteriol.">
        <title>Genome sequence of Taylorella equigenitalis MCE9, the causative agent of contagious equine metritis.</title>
        <authorList>
            <person name="Hebert L."/>
            <person name="Moumen B."/>
            <person name="Duquesne F."/>
            <person name="Breuil M.F."/>
            <person name="Laugier C."/>
            <person name="Batto J.M."/>
            <person name="Renault P."/>
            <person name="Petry S."/>
        </authorList>
    </citation>
    <scope>NUCLEOTIDE SEQUENCE [LARGE SCALE GENOMIC DNA]</scope>
    <source>
        <strain evidence="10 11">MCE9</strain>
    </source>
</reference>
<feature type="transmembrane region" description="Helical" evidence="8">
    <location>
        <begin position="495"/>
        <end position="517"/>
    </location>
</feature>